<name>A0A3B0YM25_9ZZZZ</name>
<reference evidence="1" key="1">
    <citation type="submission" date="2018-06" db="EMBL/GenBank/DDBJ databases">
        <authorList>
            <person name="Zhirakovskaya E."/>
        </authorList>
    </citation>
    <scope>NUCLEOTIDE SEQUENCE</scope>
</reference>
<gene>
    <name evidence="1" type="ORF">MNBD_GAMMA13-2128</name>
</gene>
<evidence type="ECO:0000313" key="1">
    <source>
        <dbReference type="EMBL" id="VAW77183.1"/>
    </source>
</evidence>
<protein>
    <submittedName>
        <fullName evidence="1">Uncharacterized protein</fullName>
    </submittedName>
</protein>
<sequence length="116" mass="13248">MRHCSGFQPKNPSRETLINSSSQRMLGSKVFNGLDTGLRQYDEKQIDQRFLRDHCFFMTTDYHAKYYAHELTKRCPAGSMEKFAGTLVDAQVERRCNTVVCEPVVALTQQVNAGKL</sequence>
<dbReference type="EMBL" id="UOFK01000112">
    <property type="protein sequence ID" value="VAW77183.1"/>
    <property type="molecule type" value="Genomic_DNA"/>
</dbReference>
<dbReference type="AlphaFoldDB" id="A0A3B0YM25"/>
<accession>A0A3B0YM25</accession>
<proteinExistence type="predicted"/>
<organism evidence="1">
    <name type="scientific">hydrothermal vent metagenome</name>
    <dbReference type="NCBI Taxonomy" id="652676"/>
    <lineage>
        <taxon>unclassified sequences</taxon>
        <taxon>metagenomes</taxon>
        <taxon>ecological metagenomes</taxon>
    </lineage>
</organism>